<dbReference type="AlphaFoldDB" id="A0A927AWI1"/>
<dbReference type="EMBL" id="JACWZY010000069">
    <property type="protein sequence ID" value="MBD2705740.1"/>
    <property type="molecule type" value="Genomic_DNA"/>
</dbReference>
<reference evidence="4" key="1">
    <citation type="submission" date="2020-09" db="EMBL/GenBank/DDBJ databases">
        <authorList>
            <person name="Kim M.K."/>
        </authorList>
    </citation>
    <scope>NUCLEOTIDE SEQUENCE</scope>
    <source>
        <strain evidence="4">BT702</strain>
    </source>
</reference>
<evidence type="ECO:0000256" key="2">
    <source>
        <dbReference type="SAM" id="SignalP"/>
    </source>
</evidence>
<dbReference type="Proteomes" id="UP000598820">
    <property type="component" value="Unassembled WGS sequence"/>
</dbReference>
<evidence type="ECO:0000313" key="5">
    <source>
        <dbReference type="Proteomes" id="UP000598820"/>
    </source>
</evidence>
<name>A0A927AWI1_9BACT</name>
<dbReference type="Pfam" id="PF13205">
    <property type="entry name" value="Big_5"/>
    <property type="match status" value="1"/>
</dbReference>
<dbReference type="InterPro" id="IPR032812">
    <property type="entry name" value="SbsA_Ig"/>
</dbReference>
<feature type="chain" id="PRO_5037962994" evidence="2">
    <location>
        <begin position="22"/>
        <end position="202"/>
    </location>
</feature>
<proteinExistence type="predicted"/>
<accession>A0A927AWI1</accession>
<evidence type="ECO:0000256" key="1">
    <source>
        <dbReference type="ARBA" id="ARBA00022729"/>
    </source>
</evidence>
<organism evidence="4 5">
    <name type="scientific">Spirosoma profusum</name>
    <dbReference type="NCBI Taxonomy" id="2771354"/>
    <lineage>
        <taxon>Bacteria</taxon>
        <taxon>Pseudomonadati</taxon>
        <taxon>Bacteroidota</taxon>
        <taxon>Cytophagia</taxon>
        <taxon>Cytophagales</taxon>
        <taxon>Cytophagaceae</taxon>
        <taxon>Spirosoma</taxon>
    </lineage>
</organism>
<keyword evidence="1 2" id="KW-0732">Signal</keyword>
<protein>
    <submittedName>
        <fullName evidence="4">Ig-like domain-containing protein</fullName>
    </submittedName>
</protein>
<feature type="domain" description="SbsA Ig-like" evidence="3">
    <location>
        <begin position="26"/>
        <end position="130"/>
    </location>
</feature>
<feature type="signal peptide" evidence="2">
    <location>
        <begin position="1"/>
        <end position="21"/>
    </location>
</feature>
<evidence type="ECO:0000313" key="4">
    <source>
        <dbReference type="EMBL" id="MBD2705740.1"/>
    </source>
</evidence>
<gene>
    <name evidence="4" type="ORF">IC229_34355</name>
</gene>
<comment type="caution">
    <text evidence="4">The sequence shown here is derived from an EMBL/GenBank/DDBJ whole genome shotgun (WGS) entry which is preliminary data.</text>
</comment>
<sequence>MKHAYFRLGVLLALCPLVQLACGQSLTLTGRNPVRNARSALPTTNVALTFSQSLSTNAASLSGLRMFSAQRGGLLRSGQGGSASVSGSTLTFNPTLDFKPGETVFVTSTTAIQSTTGARLSRGQVHQFTTGVGGADGATSPHRPLTRTLGWAVVLLVWRWGMWTGMGIWTCSRLILATPPSVCGSIMGRATSPLRPLTLTLR</sequence>
<evidence type="ECO:0000259" key="3">
    <source>
        <dbReference type="Pfam" id="PF13205"/>
    </source>
</evidence>
<keyword evidence="5" id="KW-1185">Reference proteome</keyword>